<organism evidence="4 5">
    <name type="scientific">Candidatus Magnetaquiglobus chichijimensis</name>
    <dbReference type="NCBI Taxonomy" id="3141448"/>
    <lineage>
        <taxon>Bacteria</taxon>
        <taxon>Pseudomonadati</taxon>
        <taxon>Pseudomonadota</taxon>
        <taxon>Magnetococcia</taxon>
        <taxon>Magnetococcales</taxon>
        <taxon>Candidatus Magnetaquicoccaceae</taxon>
        <taxon>Candidatus Magnetaquiglobus</taxon>
    </lineage>
</organism>
<proteinExistence type="predicted"/>
<keyword evidence="1" id="KW-0554">One-carbon metabolism</keyword>
<dbReference type="InterPro" id="IPR045865">
    <property type="entry name" value="ACT-like_dom_sf"/>
</dbReference>
<dbReference type="SUPFAM" id="SSF53328">
    <property type="entry name" value="Formyltransferase"/>
    <property type="match status" value="1"/>
</dbReference>
<dbReference type="PROSITE" id="PS51671">
    <property type="entry name" value="ACT"/>
    <property type="match status" value="1"/>
</dbReference>
<dbReference type="InterPro" id="IPR044074">
    <property type="entry name" value="PurU_ACT"/>
</dbReference>
<dbReference type="PRINTS" id="PR01575">
    <property type="entry name" value="FFH4HYDRLASE"/>
</dbReference>
<feature type="domain" description="ACT" evidence="3">
    <location>
        <begin position="9"/>
        <end position="90"/>
    </location>
</feature>
<dbReference type="PANTHER" id="PTHR42706">
    <property type="entry name" value="FORMYLTETRAHYDROFOLATE DEFORMYLASE"/>
    <property type="match status" value="1"/>
</dbReference>
<protein>
    <submittedName>
        <fullName evidence="4">Formyltetrahydrofolate deformylase</fullName>
        <ecNumber evidence="4">3.5.1.10</ecNumber>
    </submittedName>
</protein>
<dbReference type="PIRSF" id="PIRSF036480">
    <property type="entry name" value="FormyFH4_hydr"/>
    <property type="match status" value="1"/>
</dbReference>
<evidence type="ECO:0000313" key="5">
    <source>
        <dbReference type="Proteomes" id="UP001628193"/>
    </source>
</evidence>
<dbReference type="Gene3D" id="3.40.50.170">
    <property type="entry name" value="Formyl transferase, N-terminal domain"/>
    <property type="match status" value="1"/>
</dbReference>
<keyword evidence="2 4" id="KW-0378">Hydrolase</keyword>
<evidence type="ECO:0000256" key="2">
    <source>
        <dbReference type="ARBA" id="ARBA00022801"/>
    </source>
</evidence>
<dbReference type="CDD" id="cd04875">
    <property type="entry name" value="ACT_F4HF-DF"/>
    <property type="match status" value="1"/>
</dbReference>
<dbReference type="InterPro" id="IPR002912">
    <property type="entry name" value="ACT_dom"/>
</dbReference>
<dbReference type="RefSeq" id="WP_420905421.1">
    <property type="nucleotide sequence ID" value="NZ_BAAFGK010000004.1"/>
</dbReference>
<sequence>MTKPSSEIIFLGHCPDRVGLDARITGFFADELFNILDLSQHSERGRFFIRIEGSEEGSPQSIQTWTEKFFPIARELDMAYSFHDPLERLRVVMFCSKTLPCPLEVLSRWLSGEMRIDLRAVVSNHLAIEPIIRKLDLPFYHTPTTGDASLFEPMQIRIIEQHSPDLIVLARYMKILSPHFLGEVRTPIINIHHSFLPSFIGNDPYEQAYRRGVKLIGATAHFVTCDLDEGPIIHQDVVRIGHQFSVPDMKQVGADIEKQVLASALRKFTERKIIQWEGRTVVFH</sequence>
<dbReference type="InterPro" id="IPR004810">
    <property type="entry name" value="PurU"/>
</dbReference>
<reference evidence="4 5" key="1">
    <citation type="submission" date="2024-09" db="EMBL/GenBank/DDBJ databases">
        <title>Draft genome sequence of Candidatus Magnetaquicoccaceae bacterium FCR-1.</title>
        <authorList>
            <person name="Shimoshige H."/>
            <person name="Shimamura S."/>
            <person name="Taoka A."/>
            <person name="Kobayashi H."/>
            <person name="Maekawa T."/>
        </authorList>
    </citation>
    <scope>NUCLEOTIDE SEQUENCE [LARGE SCALE GENOMIC DNA]</scope>
    <source>
        <strain evidence="4 5">FCR-1</strain>
    </source>
</reference>
<dbReference type="InterPro" id="IPR036477">
    <property type="entry name" value="Formyl_transf_N_sf"/>
</dbReference>
<dbReference type="PANTHER" id="PTHR42706:SF1">
    <property type="entry name" value="FORMYLTETRAHYDROFOLATE DEFORMYLASE 2, MITOCHONDRIAL"/>
    <property type="match status" value="1"/>
</dbReference>
<dbReference type="NCBIfam" id="NF004684">
    <property type="entry name" value="PRK06027.1"/>
    <property type="match status" value="1"/>
</dbReference>
<evidence type="ECO:0000259" key="3">
    <source>
        <dbReference type="PROSITE" id="PS51671"/>
    </source>
</evidence>
<dbReference type="Proteomes" id="UP001628193">
    <property type="component" value="Unassembled WGS sequence"/>
</dbReference>
<keyword evidence="5" id="KW-1185">Reference proteome</keyword>
<gene>
    <name evidence="4" type="primary">purU</name>
    <name evidence="4" type="ORF">SIID45300_02060</name>
</gene>
<dbReference type="EMBL" id="BAAFGK010000004">
    <property type="protein sequence ID" value="GAB0057728.1"/>
    <property type="molecule type" value="Genomic_DNA"/>
</dbReference>
<dbReference type="Pfam" id="PF00551">
    <property type="entry name" value="Formyl_trans_N"/>
    <property type="match status" value="1"/>
</dbReference>
<dbReference type="GO" id="GO:0008864">
    <property type="term" value="F:formyltetrahydrofolate deformylase activity"/>
    <property type="evidence" value="ECO:0007669"/>
    <property type="project" value="UniProtKB-EC"/>
</dbReference>
<evidence type="ECO:0000256" key="1">
    <source>
        <dbReference type="ARBA" id="ARBA00022563"/>
    </source>
</evidence>
<name>A0ABQ0CA26_9PROT</name>
<accession>A0ABQ0CA26</accession>
<dbReference type="InterPro" id="IPR002376">
    <property type="entry name" value="Formyl_transf_N"/>
</dbReference>
<dbReference type="EC" id="3.5.1.10" evidence="4"/>
<evidence type="ECO:0000313" key="4">
    <source>
        <dbReference type="EMBL" id="GAB0057728.1"/>
    </source>
</evidence>
<dbReference type="SUPFAM" id="SSF55021">
    <property type="entry name" value="ACT-like"/>
    <property type="match status" value="1"/>
</dbReference>
<comment type="caution">
    <text evidence="4">The sequence shown here is derived from an EMBL/GenBank/DDBJ whole genome shotgun (WGS) entry which is preliminary data.</text>
</comment>
<dbReference type="Gene3D" id="3.30.70.260">
    <property type="match status" value="1"/>
</dbReference>